<dbReference type="InterPro" id="IPR014756">
    <property type="entry name" value="Ig_E-set"/>
</dbReference>
<dbReference type="GO" id="GO:0017154">
    <property type="term" value="F:semaphorin receptor activity"/>
    <property type="evidence" value="ECO:0007669"/>
    <property type="project" value="InterPro"/>
</dbReference>
<dbReference type="InterPro" id="IPR002909">
    <property type="entry name" value="IPT_dom"/>
</dbReference>
<protein>
    <recommendedName>
        <fullName evidence="1">IPT/TIG domain-containing protein</fullName>
    </recommendedName>
</protein>
<evidence type="ECO:0000259" key="1">
    <source>
        <dbReference type="SMART" id="SM00429"/>
    </source>
</evidence>
<evidence type="ECO:0000313" key="3">
    <source>
        <dbReference type="Proteomes" id="UP000248887"/>
    </source>
</evidence>
<reference evidence="2 3" key="1">
    <citation type="submission" date="2017-08" db="EMBL/GenBank/DDBJ databases">
        <title>Infants hospitalized years apart are colonized by the same room-sourced microbial strains.</title>
        <authorList>
            <person name="Brooks B."/>
            <person name="Olm M.R."/>
            <person name="Firek B.A."/>
            <person name="Baker R."/>
            <person name="Thomas B.C."/>
            <person name="Morowitz M.J."/>
            <person name="Banfield J.F."/>
        </authorList>
    </citation>
    <scope>NUCLEOTIDE SEQUENCE [LARGE SCALE GENOMIC DNA]</scope>
    <source>
        <strain evidence="2">S2_005_001_R2_27</strain>
    </source>
</reference>
<sequence length="301" mass="29787">MARRFMAGLVTSRKALQQWARSAKHAGAQLLVPIVLGLLANVGASWQAHAQSQACTDINSYWSGGRFYNPAPGTLVTDTPAYGELSIGETLNWTYSSTGTTNSNNFAQWVVTTTVDYILNFDNNTSGNATNVSGSHTISAADDPANGLYMQVQVSNQSGNFGNTLTATMTCTAASAAPTLSSASPNSGSTAGGTSVTLSGTNLSGATAVTFGGTAGSITGSTATTVTVTSPAHAAGAVDVVVTAPGGSATLTNGFTYVTPAPTLSGASPNSGSTAGGTSVTLSGTNLSGATAVTFGGTAGS</sequence>
<dbReference type="PANTHER" id="PTHR22625:SF70">
    <property type="entry name" value="PLEXIN A, ISOFORM A"/>
    <property type="match status" value="1"/>
</dbReference>
<dbReference type="SMART" id="SM00429">
    <property type="entry name" value="IPT"/>
    <property type="match status" value="1"/>
</dbReference>
<comment type="caution">
    <text evidence="2">The sequence shown here is derived from an EMBL/GenBank/DDBJ whole genome shotgun (WGS) entry which is preliminary data.</text>
</comment>
<dbReference type="AlphaFoldDB" id="A0A2W5QQQ9"/>
<gene>
    <name evidence="2" type="ORF">DI549_19980</name>
</gene>
<feature type="domain" description="IPT/TIG" evidence="1">
    <location>
        <begin position="177"/>
        <end position="258"/>
    </location>
</feature>
<dbReference type="EMBL" id="QFQD01000086">
    <property type="protein sequence ID" value="PZQ79508.1"/>
    <property type="molecule type" value="Genomic_DNA"/>
</dbReference>
<dbReference type="SUPFAM" id="SSF81296">
    <property type="entry name" value="E set domains"/>
    <property type="match status" value="2"/>
</dbReference>
<organism evidence="2 3">
    <name type="scientific">Ancylobacter novellus</name>
    <name type="common">Thiobacillus novellus</name>
    <dbReference type="NCBI Taxonomy" id="921"/>
    <lineage>
        <taxon>Bacteria</taxon>
        <taxon>Pseudomonadati</taxon>
        <taxon>Pseudomonadota</taxon>
        <taxon>Alphaproteobacteria</taxon>
        <taxon>Hyphomicrobiales</taxon>
        <taxon>Xanthobacteraceae</taxon>
        <taxon>Ancylobacter</taxon>
    </lineage>
</organism>
<dbReference type="CDD" id="cd00102">
    <property type="entry name" value="IPT"/>
    <property type="match status" value="1"/>
</dbReference>
<dbReference type="InterPro" id="IPR013783">
    <property type="entry name" value="Ig-like_fold"/>
</dbReference>
<dbReference type="PANTHER" id="PTHR22625">
    <property type="entry name" value="PLEXIN"/>
    <property type="match status" value="1"/>
</dbReference>
<dbReference type="Gene3D" id="2.60.40.10">
    <property type="entry name" value="Immunoglobulins"/>
    <property type="match status" value="2"/>
</dbReference>
<accession>A0A2W5QQQ9</accession>
<feature type="non-terminal residue" evidence="2">
    <location>
        <position position="301"/>
    </location>
</feature>
<dbReference type="InterPro" id="IPR031148">
    <property type="entry name" value="Plexin"/>
</dbReference>
<evidence type="ECO:0000313" key="2">
    <source>
        <dbReference type="EMBL" id="PZQ79508.1"/>
    </source>
</evidence>
<dbReference type="Pfam" id="PF01833">
    <property type="entry name" value="TIG"/>
    <property type="match status" value="2"/>
</dbReference>
<dbReference type="Proteomes" id="UP000248887">
    <property type="component" value="Unassembled WGS sequence"/>
</dbReference>
<dbReference type="CDD" id="cd00603">
    <property type="entry name" value="IPT_PCSR"/>
    <property type="match status" value="1"/>
</dbReference>
<proteinExistence type="predicted"/>
<name>A0A2W5QQQ9_ANCNO</name>